<protein>
    <submittedName>
        <fullName evidence="1">Uncharacterized protein</fullName>
    </submittedName>
</protein>
<dbReference type="RefSeq" id="WP_267532293.1">
    <property type="nucleotide sequence ID" value="NZ_JAPNKA010000001.1"/>
</dbReference>
<dbReference type="EMBL" id="JAPNKA010000001">
    <property type="protein sequence ID" value="MCY1073280.1"/>
    <property type="molecule type" value="Genomic_DNA"/>
</dbReference>
<accession>A0ABT3ZV60</accession>
<dbReference type="Proteomes" id="UP001207654">
    <property type="component" value="Unassembled WGS sequence"/>
</dbReference>
<evidence type="ECO:0000313" key="1">
    <source>
        <dbReference type="EMBL" id="MCY1073280.1"/>
    </source>
</evidence>
<proteinExistence type="predicted"/>
<reference evidence="1 2" key="1">
    <citation type="submission" date="2022-11" db="EMBL/GenBank/DDBJ databases">
        <title>Minimal conservation of predation-associated metabolite biosynthetic gene clusters underscores biosynthetic potential of Myxococcota including descriptions for ten novel species: Archangium lansinium sp. nov., Myxococcus landrumus sp. nov., Nannocystis bai.</title>
        <authorList>
            <person name="Ahearne A."/>
            <person name="Stevens C."/>
            <person name="Phillips K."/>
        </authorList>
    </citation>
    <scope>NUCLEOTIDE SEQUENCE [LARGE SCALE GENOMIC DNA]</scope>
    <source>
        <strain evidence="1 2">MIWBW</strain>
    </source>
</reference>
<comment type="caution">
    <text evidence="1">The sequence shown here is derived from an EMBL/GenBank/DDBJ whole genome shotgun (WGS) entry which is preliminary data.</text>
</comment>
<gene>
    <name evidence="1" type="ORF">OV287_02185</name>
</gene>
<keyword evidence="2" id="KW-1185">Reference proteome</keyword>
<organism evidence="1 2">
    <name type="scientific">Archangium lansingense</name>
    <dbReference type="NCBI Taxonomy" id="2995310"/>
    <lineage>
        <taxon>Bacteria</taxon>
        <taxon>Pseudomonadati</taxon>
        <taxon>Myxococcota</taxon>
        <taxon>Myxococcia</taxon>
        <taxon>Myxococcales</taxon>
        <taxon>Cystobacterineae</taxon>
        <taxon>Archangiaceae</taxon>
        <taxon>Archangium</taxon>
    </lineage>
</organism>
<evidence type="ECO:0000313" key="2">
    <source>
        <dbReference type="Proteomes" id="UP001207654"/>
    </source>
</evidence>
<sequence length="65" mass="7257">MKRAKVMGVDTFHTARMLAERPRLEDVVAFTLTTNKQSLAARDGEGGLTSAEWLRGPVREQFPLV</sequence>
<name>A0ABT3ZV60_9BACT</name>